<dbReference type="Gene3D" id="3.40.630.60">
    <property type="match status" value="1"/>
</dbReference>
<evidence type="ECO:0000256" key="1">
    <source>
        <dbReference type="ARBA" id="ARBA00002307"/>
    </source>
</evidence>
<dbReference type="InterPro" id="IPR016181">
    <property type="entry name" value="Acyl_CoA_acyltransferase"/>
</dbReference>
<dbReference type="STRING" id="1388766.A0A017SB20"/>
<dbReference type="PANTHER" id="PTHR13848">
    <property type="entry name" value="PROTEIN YIPPEE-LIKE CG15309-RELATED"/>
    <property type="match status" value="1"/>
</dbReference>
<name>A0A017SB20_ASPRC</name>
<evidence type="ECO:0000256" key="6">
    <source>
        <dbReference type="ARBA" id="ARBA00022758"/>
    </source>
</evidence>
<evidence type="ECO:0000313" key="9">
    <source>
        <dbReference type="EMBL" id="EYE93834.1"/>
    </source>
</evidence>
<dbReference type="GO" id="GO:0008073">
    <property type="term" value="F:ornithine decarboxylase inhibitor activity"/>
    <property type="evidence" value="ECO:0007669"/>
    <property type="project" value="InterPro"/>
</dbReference>
<comment type="similarity">
    <text evidence="3">Belongs to the ODC antizyme family.</text>
</comment>
<dbReference type="Pfam" id="PF02100">
    <property type="entry name" value="ODC_AZ"/>
    <property type="match status" value="1"/>
</dbReference>
<reference evidence="10" key="1">
    <citation type="journal article" date="2014" name="Nat. Commun.">
        <title>Genomic adaptations of the halophilic Dead Sea filamentous fungus Eurotium rubrum.</title>
        <authorList>
            <person name="Kis-Papo T."/>
            <person name="Weig A.R."/>
            <person name="Riley R."/>
            <person name="Persoh D."/>
            <person name="Salamov A."/>
            <person name="Sun H."/>
            <person name="Lipzen A."/>
            <person name="Wasser S.P."/>
            <person name="Rambold G."/>
            <person name="Grigoriev I.V."/>
            <person name="Nevo E."/>
        </authorList>
    </citation>
    <scope>NUCLEOTIDE SEQUENCE [LARGE SCALE GENOMIC DNA]</scope>
    <source>
        <strain evidence="10">CBS 135680</strain>
    </source>
</reference>
<keyword evidence="7" id="KW-0862">Zinc</keyword>
<dbReference type="HOGENOM" id="CLU_609699_0_0_1"/>
<dbReference type="GO" id="GO:0075523">
    <property type="term" value="P:viral translational frameshifting"/>
    <property type="evidence" value="ECO:0007669"/>
    <property type="project" value="UniProtKB-KW"/>
</dbReference>
<keyword evidence="5" id="KW-0479">Metal-binding</keyword>
<dbReference type="RefSeq" id="XP_040637522.1">
    <property type="nucleotide sequence ID" value="XM_040786923.1"/>
</dbReference>
<dbReference type="PROSITE" id="PS51792">
    <property type="entry name" value="YIPPEE"/>
    <property type="match status" value="1"/>
</dbReference>
<keyword evidence="10" id="KW-1185">Reference proteome</keyword>
<dbReference type="Proteomes" id="UP000019804">
    <property type="component" value="Unassembled WGS sequence"/>
</dbReference>
<dbReference type="OrthoDB" id="6407410at2759"/>
<comment type="function">
    <text evidence="1">Ornithine decarboxylase (ODC) antizyme protein that negatively regulates ODC activity and intracellular polyamine biosynthesis in response to increased intracellular polyamine levels. Binds to ODC monomers, inhibiting the assembly of the functional ODC homodimer, and targets the monomers for ubiquitin-independent proteolytic destruction by the 26S proteasome.</text>
</comment>
<evidence type="ECO:0000256" key="2">
    <source>
        <dbReference type="ARBA" id="ARBA00005613"/>
    </source>
</evidence>
<organism evidence="9 10">
    <name type="scientific">Aspergillus ruber (strain CBS 135680)</name>
    <dbReference type="NCBI Taxonomy" id="1388766"/>
    <lineage>
        <taxon>Eukaryota</taxon>
        <taxon>Fungi</taxon>
        <taxon>Dikarya</taxon>
        <taxon>Ascomycota</taxon>
        <taxon>Pezizomycotina</taxon>
        <taxon>Eurotiomycetes</taxon>
        <taxon>Eurotiomycetidae</taxon>
        <taxon>Eurotiales</taxon>
        <taxon>Aspergillaceae</taxon>
        <taxon>Aspergillus</taxon>
        <taxon>Aspergillus subgen. Aspergillus</taxon>
    </lineage>
</organism>
<dbReference type="GeneID" id="63702047"/>
<evidence type="ECO:0000313" key="10">
    <source>
        <dbReference type="Proteomes" id="UP000019804"/>
    </source>
</evidence>
<dbReference type="InterPro" id="IPR004910">
    <property type="entry name" value="Yippee/Mis18/Cereblon"/>
</dbReference>
<dbReference type="Pfam" id="PF03226">
    <property type="entry name" value="Yippee-Mis18"/>
    <property type="match status" value="1"/>
</dbReference>
<dbReference type="InterPro" id="IPR034751">
    <property type="entry name" value="Yippee"/>
</dbReference>
<proteinExistence type="inferred from homology"/>
<gene>
    <name evidence="9" type="ORF">EURHEDRAFT_524339</name>
</gene>
<dbReference type="EMBL" id="KK088429">
    <property type="protein sequence ID" value="EYE93834.1"/>
    <property type="molecule type" value="Genomic_DNA"/>
</dbReference>
<evidence type="ECO:0000256" key="7">
    <source>
        <dbReference type="ARBA" id="ARBA00022833"/>
    </source>
</evidence>
<protein>
    <submittedName>
        <fullName evidence="9">Yippee-domain-containing protein</fullName>
    </submittedName>
</protein>
<keyword evidence="6" id="KW-0688">Ribosomal frameshifting</keyword>
<dbReference type="InterPro" id="IPR038581">
    <property type="entry name" value="ODC_AZ_sf"/>
</dbReference>
<feature type="domain" description="Yippee" evidence="8">
    <location>
        <begin position="317"/>
        <end position="432"/>
    </location>
</feature>
<comment type="subunit">
    <text evidence="4">Interacts with ODC and thereby sterically blocks ODC homodimerization.</text>
</comment>
<evidence type="ECO:0000256" key="5">
    <source>
        <dbReference type="ARBA" id="ARBA00022723"/>
    </source>
</evidence>
<evidence type="ECO:0000256" key="3">
    <source>
        <dbReference type="ARBA" id="ARBA00008796"/>
    </source>
</evidence>
<dbReference type="AlphaFoldDB" id="A0A017SB20"/>
<dbReference type="SUPFAM" id="SSF55729">
    <property type="entry name" value="Acyl-CoA N-acyltransferases (Nat)"/>
    <property type="match status" value="1"/>
</dbReference>
<comment type="similarity">
    <text evidence="2">Belongs to the yippee family.</text>
</comment>
<accession>A0A017SB20</accession>
<evidence type="ECO:0000259" key="8">
    <source>
        <dbReference type="PROSITE" id="PS51792"/>
    </source>
</evidence>
<dbReference type="InterPro" id="IPR002993">
    <property type="entry name" value="ODC_AZ"/>
</dbReference>
<dbReference type="InterPro" id="IPR039058">
    <property type="entry name" value="Yippee_fam"/>
</dbReference>
<dbReference type="GO" id="GO:0046872">
    <property type="term" value="F:metal ion binding"/>
    <property type="evidence" value="ECO:0007669"/>
    <property type="project" value="UniProtKB-KW"/>
</dbReference>
<evidence type="ECO:0000256" key="4">
    <source>
        <dbReference type="ARBA" id="ARBA00011486"/>
    </source>
</evidence>
<sequence>MAKYLKNNSSNRNQFQQFINKASQTSVLASCYSVTESTSAVKGFHYCTTTGTGMASFFSLSLSLSLFAIATSSKFQLHADIYLNFAGSKPPLISPPFDTSIRSGMESTWPGISLPEYRREAAHTISGECERLFCDALSAMLHGERRLARRELLEVDACQANQQGHTGQEHERVQSWVEMWDYTSDAIYRGFVTETSGERTLFVFFEDNALGHGLKSGLIALFELAGMSAFCCSQIVACIQRSQDTAELEVEIQGASPGQTTQPANMPNAHHFNLPLIPKFLLPPTVFRSRQSAGCDPSQPNDHGISKSEKYLGGHVSYLHCSRCAADICLASQVVSKGFNGQHGRAYLVSPEPVASAVSMSASSSPTISLPNTILQKPVWRQLVTGGHTVSDMSCASCGSVLGWKYVAADEESQRYKVGKFILETKKVTASSCWESPPRNIGSAAPFGTVNSRNSGTKLDEDISFDSQDEDECEDLFAGIWNPDLAMRRRGRKPNHRSTVFGLS</sequence>